<keyword evidence="3" id="KW-1185">Reference proteome</keyword>
<sequence length="127" mass="13858">MRKLLSILCVAILLFTASSCKKETYVTPGAQTIFTDTKSWITDDGGITYTTDIPVPDIDSYFDSSGAVLVYNDLGGGEFEQLPSVYGGITYRFTYTDGHVYIDAQNADGDSITPMPPKLNLKIVLVD</sequence>
<dbReference type="EMBL" id="JBHTHZ010000003">
    <property type="protein sequence ID" value="MFD0793423.1"/>
    <property type="molecule type" value="Genomic_DNA"/>
</dbReference>
<name>A0ABW3ARS6_9SPHI</name>
<comment type="caution">
    <text evidence="2">The sequence shown here is derived from an EMBL/GenBank/DDBJ whole genome shotgun (WGS) entry which is preliminary data.</text>
</comment>
<dbReference type="RefSeq" id="WP_377113173.1">
    <property type="nucleotide sequence ID" value="NZ_JBHTHZ010000003.1"/>
</dbReference>
<keyword evidence="1" id="KW-0732">Signal</keyword>
<proteinExistence type="predicted"/>
<organism evidence="2 3">
    <name type="scientific">Mucilaginibacter litoreus</name>
    <dbReference type="NCBI Taxonomy" id="1048221"/>
    <lineage>
        <taxon>Bacteria</taxon>
        <taxon>Pseudomonadati</taxon>
        <taxon>Bacteroidota</taxon>
        <taxon>Sphingobacteriia</taxon>
        <taxon>Sphingobacteriales</taxon>
        <taxon>Sphingobacteriaceae</taxon>
        <taxon>Mucilaginibacter</taxon>
    </lineage>
</organism>
<evidence type="ECO:0008006" key="4">
    <source>
        <dbReference type="Google" id="ProtNLM"/>
    </source>
</evidence>
<evidence type="ECO:0000256" key="1">
    <source>
        <dbReference type="SAM" id="SignalP"/>
    </source>
</evidence>
<accession>A0ABW3ARS6</accession>
<dbReference type="Proteomes" id="UP001597010">
    <property type="component" value="Unassembled WGS sequence"/>
</dbReference>
<evidence type="ECO:0000313" key="3">
    <source>
        <dbReference type="Proteomes" id="UP001597010"/>
    </source>
</evidence>
<protein>
    <recommendedName>
        <fullName evidence="4">DUF4377 domain-containing protein</fullName>
    </recommendedName>
</protein>
<gene>
    <name evidence="2" type="ORF">ACFQZX_07320</name>
</gene>
<feature type="chain" id="PRO_5045378979" description="DUF4377 domain-containing protein" evidence="1">
    <location>
        <begin position="22"/>
        <end position="127"/>
    </location>
</feature>
<dbReference type="PROSITE" id="PS51257">
    <property type="entry name" value="PROKAR_LIPOPROTEIN"/>
    <property type="match status" value="1"/>
</dbReference>
<reference evidence="3" key="1">
    <citation type="journal article" date="2019" name="Int. J. Syst. Evol. Microbiol.">
        <title>The Global Catalogue of Microorganisms (GCM) 10K type strain sequencing project: providing services to taxonomists for standard genome sequencing and annotation.</title>
        <authorList>
            <consortium name="The Broad Institute Genomics Platform"/>
            <consortium name="The Broad Institute Genome Sequencing Center for Infectious Disease"/>
            <person name="Wu L."/>
            <person name="Ma J."/>
        </authorList>
    </citation>
    <scope>NUCLEOTIDE SEQUENCE [LARGE SCALE GENOMIC DNA]</scope>
    <source>
        <strain evidence="3">CCUG 61484</strain>
    </source>
</reference>
<evidence type="ECO:0000313" key="2">
    <source>
        <dbReference type="EMBL" id="MFD0793423.1"/>
    </source>
</evidence>
<feature type="signal peptide" evidence="1">
    <location>
        <begin position="1"/>
        <end position="21"/>
    </location>
</feature>